<dbReference type="Gene3D" id="6.10.340.10">
    <property type="match status" value="1"/>
</dbReference>
<evidence type="ECO:0000256" key="6">
    <source>
        <dbReference type="ARBA" id="ARBA00022692"/>
    </source>
</evidence>
<evidence type="ECO:0000256" key="7">
    <source>
        <dbReference type="ARBA" id="ARBA00022777"/>
    </source>
</evidence>
<dbReference type="InterPro" id="IPR025919">
    <property type="entry name" value="Stimulus_sens_dom"/>
</dbReference>
<dbReference type="SMART" id="SM00388">
    <property type="entry name" value="HisKA"/>
    <property type="match status" value="1"/>
</dbReference>
<dbReference type="InterPro" id="IPR004358">
    <property type="entry name" value="Sig_transdc_His_kin-like_C"/>
</dbReference>
<dbReference type="Proteomes" id="UP000315364">
    <property type="component" value="Chromosome"/>
</dbReference>
<evidence type="ECO:0000256" key="9">
    <source>
        <dbReference type="ARBA" id="ARBA00023012"/>
    </source>
</evidence>
<dbReference type="InterPro" id="IPR003594">
    <property type="entry name" value="HATPase_dom"/>
</dbReference>
<dbReference type="GO" id="GO:0000155">
    <property type="term" value="F:phosphorelay sensor kinase activity"/>
    <property type="evidence" value="ECO:0007669"/>
    <property type="project" value="InterPro"/>
</dbReference>
<evidence type="ECO:0000256" key="5">
    <source>
        <dbReference type="ARBA" id="ARBA00022679"/>
    </source>
</evidence>
<dbReference type="PROSITE" id="PS50885">
    <property type="entry name" value="HAMP"/>
    <property type="match status" value="1"/>
</dbReference>
<evidence type="ECO:0000256" key="2">
    <source>
        <dbReference type="ARBA" id="ARBA00004370"/>
    </source>
</evidence>
<dbReference type="SUPFAM" id="SSF55874">
    <property type="entry name" value="ATPase domain of HSP90 chaperone/DNA topoisomerase II/histidine kinase"/>
    <property type="match status" value="1"/>
</dbReference>
<dbReference type="PRINTS" id="PR00344">
    <property type="entry name" value="BCTRLSENSOR"/>
</dbReference>
<evidence type="ECO:0000256" key="4">
    <source>
        <dbReference type="ARBA" id="ARBA00022553"/>
    </source>
</evidence>
<feature type="domain" description="HAMP" evidence="14">
    <location>
        <begin position="333"/>
        <end position="388"/>
    </location>
</feature>
<dbReference type="PANTHER" id="PTHR45436:SF5">
    <property type="entry name" value="SENSOR HISTIDINE KINASE TRCS"/>
    <property type="match status" value="1"/>
</dbReference>
<feature type="transmembrane region" description="Helical" evidence="12">
    <location>
        <begin position="316"/>
        <end position="336"/>
    </location>
</feature>
<dbReference type="InterPro" id="IPR036890">
    <property type="entry name" value="HATPase_C_sf"/>
</dbReference>
<keyword evidence="8 12" id="KW-1133">Transmembrane helix</keyword>
<dbReference type="EMBL" id="CP042304">
    <property type="protein sequence ID" value="QDZ13364.1"/>
    <property type="molecule type" value="Genomic_DNA"/>
</dbReference>
<dbReference type="SMART" id="SM00304">
    <property type="entry name" value="HAMP"/>
    <property type="match status" value="1"/>
</dbReference>
<dbReference type="Pfam" id="PF00672">
    <property type="entry name" value="HAMP"/>
    <property type="match status" value="1"/>
</dbReference>
<dbReference type="PROSITE" id="PS50109">
    <property type="entry name" value="HIS_KIN"/>
    <property type="match status" value="1"/>
</dbReference>
<dbReference type="Gene3D" id="1.10.287.130">
    <property type="match status" value="1"/>
</dbReference>
<feature type="region of interest" description="Disordered" evidence="11">
    <location>
        <begin position="1"/>
        <end position="42"/>
    </location>
</feature>
<accession>A0A5B8M0B8</accession>
<dbReference type="InterPro" id="IPR005467">
    <property type="entry name" value="His_kinase_dom"/>
</dbReference>
<keyword evidence="7" id="KW-0418">Kinase</keyword>
<proteinExistence type="predicted"/>
<keyword evidence="5" id="KW-0808">Transferase</keyword>
<evidence type="ECO:0000259" key="14">
    <source>
        <dbReference type="PROSITE" id="PS50885"/>
    </source>
</evidence>
<evidence type="ECO:0000256" key="8">
    <source>
        <dbReference type="ARBA" id="ARBA00022989"/>
    </source>
</evidence>
<keyword evidence="4" id="KW-0597">Phosphoprotein</keyword>
<dbReference type="GO" id="GO:0005886">
    <property type="term" value="C:plasma membrane"/>
    <property type="evidence" value="ECO:0007669"/>
    <property type="project" value="TreeGrafter"/>
</dbReference>
<evidence type="ECO:0000259" key="13">
    <source>
        <dbReference type="PROSITE" id="PS50109"/>
    </source>
</evidence>
<dbReference type="KEGG" id="dea:FPZ08_18370"/>
<dbReference type="CDD" id="cd00075">
    <property type="entry name" value="HATPase"/>
    <property type="match status" value="1"/>
</dbReference>
<dbReference type="InterPro" id="IPR003661">
    <property type="entry name" value="HisK_dim/P_dom"/>
</dbReference>
<keyword evidence="10 12" id="KW-0472">Membrane</keyword>
<dbReference type="InterPro" id="IPR003660">
    <property type="entry name" value="HAMP_dom"/>
</dbReference>
<feature type="compositionally biased region" description="Basic and acidic residues" evidence="11">
    <location>
        <begin position="1"/>
        <end position="18"/>
    </location>
</feature>
<dbReference type="CDD" id="cd06225">
    <property type="entry name" value="HAMP"/>
    <property type="match status" value="1"/>
</dbReference>
<dbReference type="Pfam" id="PF00512">
    <property type="entry name" value="HisKA"/>
    <property type="match status" value="1"/>
</dbReference>
<evidence type="ECO:0000256" key="12">
    <source>
        <dbReference type="SAM" id="Phobius"/>
    </source>
</evidence>
<evidence type="ECO:0000313" key="16">
    <source>
        <dbReference type="Proteomes" id="UP000315364"/>
    </source>
</evidence>
<feature type="transmembrane region" description="Helical" evidence="12">
    <location>
        <begin position="50"/>
        <end position="68"/>
    </location>
</feature>
<keyword evidence="6 12" id="KW-0812">Transmembrane</keyword>
<dbReference type="Pfam" id="PF13755">
    <property type="entry name" value="Sensor_TM1"/>
    <property type="match status" value="1"/>
</dbReference>
<dbReference type="SUPFAM" id="SSF47384">
    <property type="entry name" value="Homodimeric domain of signal transducing histidine kinase"/>
    <property type="match status" value="1"/>
</dbReference>
<dbReference type="InterPro" id="IPR050428">
    <property type="entry name" value="TCS_sensor_his_kinase"/>
</dbReference>
<dbReference type="SMART" id="SM00387">
    <property type="entry name" value="HATPase_c"/>
    <property type="match status" value="1"/>
</dbReference>
<evidence type="ECO:0000256" key="3">
    <source>
        <dbReference type="ARBA" id="ARBA00012438"/>
    </source>
</evidence>
<dbReference type="PANTHER" id="PTHR45436">
    <property type="entry name" value="SENSOR HISTIDINE KINASE YKOH"/>
    <property type="match status" value="1"/>
</dbReference>
<gene>
    <name evidence="15" type="ORF">FPZ08_18370</name>
</gene>
<keyword evidence="9" id="KW-0902">Two-component regulatory system</keyword>
<evidence type="ECO:0000256" key="1">
    <source>
        <dbReference type="ARBA" id="ARBA00000085"/>
    </source>
</evidence>
<dbReference type="Pfam" id="PF13756">
    <property type="entry name" value="Stimulus_sens_1"/>
    <property type="match status" value="1"/>
</dbReference>
<sequence length="615" mass="67546">MLDRETEPRPDEKPDAAQEWRAPGPEEFAASPGSDESVAKATPRRKRSRWRLVVTPFAKVVGAIFRFLDFTIFSSLTRRIMVLNLVGLLVLVVGILYLNQWRAGLIDARVQSLRVQGEIIAAAIAASATVDSDVISINPERLLQLQGDGTVSSLSYFDPMLEFPINPERVAPLLRNLITPTRTRARIYDQGGLLILDSDNIYARGEVMRQIIETKQSDNFFLWDWWNAILNWVPGDNFPKYQEYGVDEGSRYPEVASALSGAPADFVRVDGQNQLVVSVAVPVQRLRATVGAILLSTAPGDIDSVVAQERWSILRIALIAAAVQIALSLALAGTIAGPMRRLSAAAERVQTAGNARAEIPDFSDRPDEIGHLSGALRRMTDALYNRIEAIERFAADVAHELKNPLTSLRSAVETLPLAKRPEDRERLNAIIQHDVKRLDRLITDISSASRLDAELARESSERVDVEKLAEAMVSIQEDVAQGRGVTVEMVKRSGRGPAIVNGHESRLAQVFANLIDNAVSFSPEGGVVRVALTTDPENITATVTDEGRGITGDVGKIFQRFYTDRPDTESFGDHSGLGLSISKQIVDAHKGTIRAENRTDRSGAVFTIVLPRARK</sequence>
<feature type="transmembrane region" description="Helical" evidence="12">
    <location>
        <begin position="80"/>
        <end position="99"/>
    </location>
</feature>
<dbReference type="SUPFAM" id="SSF158472">
    <property type="entry name" value="HAMP domain-like"/>
    <property type="match status" value="1"/>
</dbReference>
<reference evidence="15 16" key="1">
    <citation type="submission" date="2019-07" db="EMBL/GenBank/DDBJ databases">
        <title>Full genome sequence of Devosia sp. Gsoil 520.</title>
        <authorList>
            <person name="Im W.-T."/>
        </authorList>
    </citation>
    <scope>NUCLEOTIDE SEQUENCE [LARGE SCALE GENOMIC DNA]</scope>
    <source>
        <strain evidence="15 16">Gsoil 520</strain>
    </source>
</reference>
<evidence type="ECO:0000256" key="11">
    <source>
        <dbReference type="SAM" id="MobiDB-lite"/>
    </source>
</evidence>
<comment type="subcellular location">
    <subcellularLocation>
        <location evidence="2">Membrane</location>
    </subcellularLocation>
</comment>
<name>A0A5B8M0B8_9HYPH</name>
<dbReference type="InterPro" id="IPR036097">
    <property type="entry name" value="HisK_dim/P_sf"/>
</dbReference>
<organism evidence="15 16">
    <name type="scientific">Devosia ginsengisoli</name>
    <dbReference type="NCBI Taxonomy" id="400770"/>
    <lineage>
        <taxon>Bacteria</taxon>
        <taxon>Pseudomonadati</taxon>
        <taxon>Pseudomonadota</taxon>
        <taxon>Alphaproteobacteria</taxon>
        <taxon>Hyphomicrobiales</taxon>
        <taxon>Devosiaceae</taxon>
        <taxon>Devosia</taxon>
    </lineage>
</organism>
<comment type="catalytic activity">
    <reaction evidence="1">
        <text>ATP + protein L-histidine = ADP + protein N-phospho-L-histidine.</text>
        <dbReference type="EC" id="2.7.13.3"/>
    </reaction>
</comment>
<evidence type="ECO:0000256" key="10">
    <source>
        <dbReference type="ARBA" id="ARBA00023136"/>
    </source>
</evidence>
<dbReference type="CDD" id="cd00082">
    <property type="entry name" value="HisKA"/>
    <property type="match status" value="1"/>
</dbReference>
<protein>
    <recommendedName>
        <fullName evidence="3">histidine kinase</fullName>
        <ecNumber evidence="3">2.7.13.3</ecNumber>
    </recommendedName>
</protein>
<feature type="domain" description="Histidine kinase" evidence="13">
    <location>
        <begin position="396"/>
        <end position="614"/>
    </location>
</feature>
<evidence type="ECO:0000313" key="15">
    <source>
        <dbReference type="EMBL" id="QDZ13364.1"/>
    </source>
</evidence>
<dbReference type="Gene3D" id="3.30.565.10">
    <property type="entry name" value="Histidine kinase-like ATPase, C-terminal domain"/>
    <property type="match status" value="1"/>
</dbReference>
<dbReference type="InterPro" id="IPR025908">
    <property type="entry name" value="Sensor_TM1"/>
</dbReference>
<keyword evidence="16" id="KW-1185">Reference proteome</keyword>
<dbReference type="OrthoDB" id="9805942at2"/>
<dbReference type="AlphaFoldDB" id="A0A5B8M0B8"/>
<dbReference type="EC" id="2.7.13.3" evidence="3"/>
<dbReference type="Pfam" id="PF02518">
    <property type="entry name" value="HATPase_c"/>
    <property type="match status" value="1"/>
</dbReference>